<dbReference type="RefSeq" id="WP_311495418.1">
    <property type="nucleotide sequence ID" value="NZ_JAVRHO010000015.1"/>
</dbReference>
<feature type="transmembrane region" description="Helical" evidence="1">
    <location>
        <begin position="12"/>
        <end position="32"/>
    </location>
</feature>
<keyword evidence="1" id="KW-0472">Membrane</keyword>
<organism evidence="2 3">
    <name type="scientific">Autumnicola lenta</name>
    <dbReference type="NCBI Taxonomy" id="3075593"/>
    <lineage>
        <taxon>Bacteria</taxon>
        <taxon>Pseudomonadati</taxon>
        <taxon>Bacteroidota</taxon>
        <taxon>Flavobacteriia</taxon>
        <taxon>Flavobacteriales</taxon>
        <taxon>Flavobacteriaceae</taxon>
        <taxon>Autumnicola</taxon>
    </lineage>
</organism>
<proteinExistence type="predicted"/>
<sequence>MAEINVEKKKSKWLWIILAAIILGIILLVFLFQDGNVDEENENPDQLEEVTLAPGLLLHSSNVKFLQELHAPFRIKIEALV</sequence>
<gene>
    <name evidence="2" type="ORF">RM545_11455</name>
</gene>
<keyword evidence="1" id="KW-1133">Transmembrane helix</keyword>
<keyword evidence="3" id="KW-1185">Reference proteome</keyword>
<evidence type="ECO:0000313" key="3">
    <source>
        <dbReference type="Proteomes" id="UP001245285"/>
    </source>
</evidence>
<comment type="caution">
    <text evidence="2">The sequence shown here is derived from an EMBL/GenBank/DDBJ whole genome shotgun (WGS) entry which is preliminary data.</text>
</comment>
<keyword evidence="1" id="KW-0812">Transmembrane</keyword>
<name>A0ABU3CLW6_9FLAO</name>
<dbReference type="Proteomes" id="UP001245285">
    <property type="component" value="Unassembled WGS sequence"/>
</dbReference>
<accession>A0ABU3CLW6</accession>
<evidence type="ECO:0000313" key="2">
    <source>
        <dbReference type="EMBL" id="MDT0647306.1"/>
    </source>
</evidence>
<protein>
    <submittedName>
        <fullName evidence="2">Uncharacterized protein</fullName>
    </submittedName>
</protein>
<dbReference type="EMBL" id="JAVRHO010000015">
    <property type="protein sequence ID" value="MDT0647306.1"/>
    <property type="molecule type" value="Genomic_DNA"/>
</dbReference>
<reference evidence="2 3" key="1">
    <citation type="submission" date="2023-09" db="EMBL/GenBank/DDBJ databases">
        <authorList>
            <person name="Rey-Velasco X."/>
        </authorList>
    </citation>
    <scope>NUCLEOTIDE SEQUENCE [LARGE SCALE GENOMIC DNA]</scope>
    <source>
        <strain evidence="2 3">F260</strain>
    </source>
</reference>
<evidence type="ECO:0000256" key="1">
    <source>
        <dbReference type="SAM" id="Phobius"/>
    </source>
</evidence>